<dbReference type="AlphaFoldDB" id="A0AAD7K3I7"/>
<sequence length="608" mass="67704">MTAGAKDLLSLLSLLPDGLSNSELIQSALPVENALSCKTTLLKTSLAHVDQNGRLVALVPVREFMQQIHPPSQPLVHSLRKYFHQLLQLYIDYEEGFQTDAVVLRRITSNLGNLQNVLLLGLQPNNPDLRDTLLCAMSLNRFNRMTNRGYSALMDKIPIVASEIADEKVQALFITEQFYSWHISPIRDPETLISQARGHFSHVTMPLEEARFWYALALYRFDHDQNIPSALDLFQKSVALARSGGYIAQQCRSLNGIAWLQYQMSDYPKVRTLAQEGQIIAHSSGFLYQESRSLYLEAIACSAMGAYGRVASLCRRSRELLDLCGLADGEANIRLLNCEAEALFFKTEYTEAYAIQLQIVQRNSMAFTPVNYNHAIAQTNIALLDVVMESNKPKSAVRQDLEEARGVFSTMKWTPGVTLCDIVSAELEIRQGNAVGAKALLQRVFELSWGNDGEGVTNSLERLGDISRWGADSADTMSVWTIALLGHGLRSHSNPVIAKALCALGDMFIVQGDDETALSLFTVASEEFTKMDVHRGRGICMVRLGDISRRRGDTRRAVEFWKESRPLFERSSQGKEVASLDAKLVSAALVEADENEKRLAKLSELDAP</sequence>
<evidence type="ECO:0000313" key="1">
    <source>
        <dbReference type="EMBL" id="KAJ7777515.1"/>
    </source>
</evidence>
<gene>
    <name evidence="1" type="ORF">DFH07DRAFT_936614</name>
</gene>
<comment type="caution">
    <text evidence="1">The sequence shown here is derived from an EMBL/GenBank/DDBJ whole genome shotgun (WGS) entry which is preliminary data.</text>
</comment>
<evidence type="ECO:0000313" key="2">
    <source>
        <dbReference type="Proteomes" id="UP001215280"/>
    </source>
</evidence>
<organism evidence="1 2">
    <name type="scientific">Mycena maculata</name>
    <dbReference type="NCBI Taxonomy" id="230809"/>
    <lineage>
        <taxon>Eukaryota</taxon>
        <taxon>Fungi</taxon>
        <taxon>Dikarya</taxon>
        <taxon>Basidiomycota</taxon>
        <taxon>Agaricomycotina</taxon>
        <taxon>Agaricomycetes</taxon>
        <taxon>Agaricomycetidae</taxon>
        <taxon>Agaricales</taxon>
        <taxon>Marasmiineae</taxon>
        <taxon>Mycenaceae</taxon>
        <taxon>Mycena</taxon>
    </lineage>
</organism>
<name>A0AAD7K3I7_9AGAR</name>
<keyword evidence="2" id="KW-1185">Reference proteome</keyword>
<reference evidence="1" key="1">
    <citation type="submission" date="2023-03" db="EMBL/GenBank/DDBJ databases">
        <title>Massive genome expansion in bonnet fungi (Mycena s.s.) driven by repeated elements and novel gene families across ecological guilds.</title>
        <authorList>
            <consortium name="Lawrence Berkeley National Laboratory"/>
            <person name="Harder C.B."/>
            <person name="Miyauchi S."/>
            <person name="Viragh M."/>
            <person name="Kuo A."/>
            <person name="Thoen E."/>
            <person name="Andreopoulos B."/>
            <person name="Lu D."/>
            <person name="Skrede I."/>
            <person name="Drula E."/>
            <person name="Henrissat B."/>
            <person name="Morin E."/>
            <person name="Kohler A."/>
            <person name="Barry K."/>
            <person name="LaButti K."/>
            <person name="Morin E."/>
            <person name="Salamov A."/>
            <person name="Lipzen A."/>
            <person name="Mereny Z."/>
            <person name="Hegedus B."/>
            <person name="Baldrian P."/>
            <person name="Stursova M."/>
            <person name="Weitz H."/>
            <person name="Taylor A."/>
            <person name="Grigoriev I.V."/>
            <person name="Nagy L.G."/>
            <person name="Martin F."/>
            <person name="Kauserud H."/>
        </authorList>
    </citation>
    <scope>NUCLEOTIDE SEQUENCE</scope>
    <source>
        <strain evidence="1">CBHHK188m</strain>
    </source>
</reference>
<proteinExistence type="predicted"/>
<protein>
    <submittedName>
        <fullName evidence="1">Uncharacterized protein</fullName>
    </submittedName>
</protein>
<dbReference type="Proteomes" id="UP001215280">
    <property type="component" value="Unassembled WGS sequence"/>
</dbReference>
<dbReference type="SUPFAM" id="SSF48452">
    <property type="entry name" value="TPR-like"/>
    <property type="match status" value="2"/>
</dbReference>
<dbReference type="InterPro" id="IPR011990">
    <property type="entry name" value="TPR-like_helical_dom_sf"/>
</dbReference>
<accession>A0AAD7K3I7</accession>
<dbReference type="EMBL" id="JARJLG010000010">
    <property type="protein sequence ID" value="KAJ7777515.1"/>
    <property type="molecule type" value="Genomic_DNA"/>
</dbReference>
<dbReference type="Gene3D" id="1.25.40.10">
    <property type="entry name" value="Tetratricopeptide repeat domain"/>
    <property type="match status" value="2"/>
</dbReference>